<protein>
    <submittedName>
        <fullName evidence="1">Uncharacterized protein</fullName>
    </submittedName>
</protein>
<keyword evidence="2" id="KW-1185">Reference proteome</keyword>
<sequence>QKDELEFNKDLINKNYVFFNGEVSNMSKLSIDERKNIFNSIYSPLLEVKEEQKELVEINSNLSKQAYKIKELIKKNEDELLTKFLQDLLNSDGYIVPDSSGLIRNFDVKRIEQKINCIDKYIALNNEVVDLKSDSKFSLKKTAIQETFFKFPINQLVDNIKPIHYMSIISKFYKTYLPDYPIKLIVFHGDEIANEEEQNVGVHPHIFIDGKNSKTGKYNIINDEFKLINSYLKSEGKAEITGRKFSDAQMLGTVYQEIIYKFVNA</sequence>
<evidence type="ECO:0000313" key="1">
    <source>
        <dbReference type="EMBL" id="MBG9987349.1"/>
    </source>
</evidence>
<reference evidence="1 2" key="1">
    <citation type="submission" date="2020-07" db="EMBL/GenBank/DDBJ databases">
        <title>Facklamia lactis sp. nov., isolated from raw milk.</title>
        <authorList>
            <person name="Doll E.V."/>
            <person name="Huptas C."/>
            <person name="Staib L."/>
            <person name="Wenning M."/>
            <person name="Scherer S."/>
        </authorList>
    </citation>
    <scope>NUCLEOTIDE SEQUENCE [LARGE SCALE GENOMIC DNA]</scope>
    <source>
        <strain evidence="1 2">DSM 111018</strain>
    </source>
</reference>
<comment type="caution">
    <text evidence="1">The sequence shown here is derived from an EMBL/GenBank/DDBJ whole genome shotgun (WGS) entry which is preliminary data.</text>
</comment>
<feature type="non-terminal residue" evidence="1">
    <location>
        <position position="1"/>
    </location>
</feature>
<name>A0ABS0LVM2_9LACT</name>
<feature type="non-terminal residue" evidence="1">
    <location>
        <position position="265"/>
    </location>
</feature>
<proteinExistence type="predicted"/>
<gene>
    <name evidence="1" type="ORF">HZY91_10815</name>
</gene>
<organism evidence="1 2">
    <name type="scientific">Facklamia lactis</name>
    <dbReference type="NCBI Taxonomy" id="2749967"/>
    <lineage>
        <taxon>Bacteria</taxon>
        <taxon>Bacillati</taxon>
        <taxon>Bacillota</taxon>
        <taxon>Bacilli</taxon>
        <taxon>Lactobacillales</taxon>
        <taxon>Aerococcaceae</taxon>
        <taxon>Facklamia</taxon>
    </lineage>
</organism>
<evidence type="ECO:0000313" key="2">
    <source>
        <dbReference type="Proteomes" id="UP000721415"/>
    </source>
</evidence>
<dbReference type="RefSeq" id="WP_197116271.1">
    <property type="nucleotide sequence ID" value="NZ_JACBXQ010000018.1"/>
</dbReference>
<dbReference type="Proteomes" id="UP000721415">
    <property type="component" value="Unassembled WGS sequence"/>
</dbReference>
<dbReference type="EMBL" id="JACBXQ010000018">
    <property type="protein sequence ID" value="MBG9987349.1"/>
    <property type="molecule type" value="Genomic_DNA"/>
</dbReference>
<accession>A0ABS0LVM2</accession>